<evidence type="ECO:0000256" key="7">
    <source>
        <dbReference type="ARBA" id="ARBA00023242"/>
    </source>
</evidence>
<sequence>MAKRNRTGWPKQESMEKVNLNRDKFKDTWDSTNYSFERDRTYGFSWPQRNYKCSFCKKEFKSAQALGGHMNIHRRDRARLRQSPSWDCPNNPNPSPNPSPSPNPNFSSSSHAARFLPYMAYSSSLTPSLTSFSSPSLASMDEEKMPLIAVSQHHPIRPHDKNINKKPSKGAFAGVGELTGFSEENDYRVWKKREIVSLDLEMGLLPNGKEDLDLELRLGNS</sequence>
<keyword evidence="5" id="KW-0805">Transcription regulation</keyword>
<feature type="region of interest" description="Disordered" evidence="9">
    <location>
        <begin position="78"/>
        <end position="108"/>
    </location>
</feature>
<dbReference type="GO" id="GO:0008270">
    <property type="term" value="F:zinc ion binding"/>
    <property type="evidence" value="ECO:0007669"/>
    <property type="project" value="UniProtKB-KW"/>
</dbReference>
<evidence type="ECO:0000313" key="11">
    <source>
        <dbReference type="EMBL" id="CAK9140654.1"/>
    </source>
</evidence>
<protein>
    <recommendedName>
        <fullName evidence="10">C2H2-type domain-containing protein</fullName>
    </recommendedName>
</protein>
<dbReference type="PANTHER" id="PTHR45801:SF110">
    <property type="entry name" value="TRANSCRIPTIONAL REGULATOR SUPERMAN"/>
    <property type="match status" value="1"/>
</dbReference>
<dbReference type="AlphaFoldDB" id="A0ABC8R6S7"/>
<evidence type="ECO:0000256" key="8">
    <source>
        <dbReference type="PROSITE-ProRule" id="PRU00042"/>
    </source>
</evidence>
<evidence type="ECO:0000259" key="10">
    <source>
        <dbReference type="PROSITE" id="PS50157"/>
    </source>
</evidence>
<dbReference type="Proteomes" id="UP001642360">
    <property type="component" value="Unassembled WGS sequence"/>
</dbReference>
<dbReference type="Gene3D" id="3.30.160.60">
    <property type="entry name" value="Classic Zinc Finger"/>
    <property type="match status" value="1"/>
</dbReference>
<comment type="subcellular location">
    <subcellularLocation>
        <location evidence="1">Nucleus</location>
    </subcellularLocation>
</comment>
<evidence type="ECO:0000256" key="4">
    <source>
        <dbReference type="ARBA" id="ARBA00022833"/>
    </source>
</evidence>
<name>A0ABC8R6S7_9AQUA</name>
<keyword evidence="3 8" id="KW-0863">Zinc-finger</keyword>
<dbReference type="InterPro" id="IPR013087">
    <property type="entry name" value="Znf_C2H2_type"/>
</dbReference>
<dbReference type="GO" id="GO:0005634">
    <property type="term" value="C:nucleus"/>
    <property type="evidence" value="ECO:0007669"/>
    <property type="project" value="UniProtKB-SubCell"/>
</dbReference>
<feature type="domain" description="C2H2-type" evidence="10">
    <location>
        <begin position="51"/>
        <end position="78"/>
    </location>
</feature>
<dbReference type="SMART" id="SM00355">
    <property type="entry name" value="ZnF_C2H2"/>
    <property type="match status" value="1"/>
</dbReference>
<dbReference type="InterPro" id="IPR052426">
    <property type="entry name" value="Plant_dev_regulator"/>
</dbReference>
<evidence type="ECO:0000313" key="12">
    <source>
        <dbReference type="Proteomes" id="UP001642360"/>
    </source>
</evidence>
<evidence type="ECO:0000256" key="2">
    <source>
        <dbReference type="ARBA" id="ARBA00022723"/>
    </source>
</evidence>
<gene>
    <name evidence="11" type="ORF">ILEXP_LOCUS8161</name>
</gene>
<evidence type="ECO:0000256" key="6">
    <source>
        <dbReference type="ARBA" id="ARBA00023163"/>
    </source>
</evidence>
<keyword evidence="6" id="KW-0804">Transcription</keyword>
<keyword evidence="4" id="KW-0862">Zinc</keyword>
<proteinExistence type="predicted"/>
<keyword evidence="2" id="KW-0479">Metal-binding</keyword>
<accession>A0ABC8R6S7</accession>
<dbReference type="PROSITE" id="PS00028">
    <property type="entry name" value="ZINC_FINGER_C2H2_1"/>
    <property type="match status" value="1"/>
</dbReference>
<keyword evidence="12" id="KW-1185">Reference proteome</keyword>
<evidence type="ECO:0000256" key="9">
    <source>
        <dbReference type="SAM" id="MobiDB-lite"/>
    </source>
</evidence>
<evidence type="ECO:0000256" key="5">
    <source>
        <dbReference type="ARBA" id="ARBA00023015"/>
    </source>
</evidence>
<dbReference type="PROSITE" id="PS50157">
    <property type="entry name" value="ZINC_FINGER_C2H2_2"/>
    <property type="match status" value="1"/>
</dbReference>
<dbReference type="InterPro" id="IPR036236">
    <property type="entry name" value="Znf_C2H2_sf"/>
</dbReference>
<feature type="compositionally biased region" description="Pro residues" evidence="9">
    <location>
        <begin position="91"/>
        <end position="103"/>
    </location>
</feature>
<keyword evidence="7" id="KW-0539">Nucleus</keyword>
<comment type="caution">
    <text evidence="11">The sequence shown here is derived from an EMBL/GenBank/DDBJ whole genome shotgun (WGS) entry which is preliminary data.</text>
</comment>
<organism evidence="11 12">
    <name type="scientific">Ilex paraguariensis</name>
    <name type="common">yerba mate</name>
    <dbReference type="NCBI Taxonomy" id="185542"/>
    <lineage>
        <taxon>Eukaryota</taxon>
        <taxon>Viridiplantae</taxon>
        <taxon>Streptophyta</taxon>
        <taxon>Embryophyta</taxon>
        <taxon>Tracheophyta</taxon>
        <taxon>Spermatophyta</taxon>
        <taxon>Magnoliopsida</taxon>
        <taxon>eudicotyledons</taxon>
        <taxon>Gunneridae</taxon>
        <taxon>Pentapetalae</taxon>
        <taxon>asterids</taxon>
        <taxon>campanulids</taxon>
        <taxon>Aquifoliales</taxon>
        <taxon>Aquifoliaceae</taxon>
        <taxon>Ilex</taxon>
    </lineage>
</organism>
<dbReference type="Pfam" id="PF13912">
    <property type="entry name" value="zf-C2H2_6"/>
    <property type="match status" value="1"/>
</dbReference>
<reference evidence="11 12" key="1">
    <citation type="submission" date="2024-02" db="EMBL/GenBank/DDBJ databases">
        <authorList>
            <person name="Vignale AGUSTIN F."/>
            <person name="Sosa J E."/>
            <person name="Modenutti C."/>
        </authorList>
    </citation>
    <scope>NUCLEOTIDE SEQUENCE [LARGE SCALE GENOMIC DNA]</scope>
</reference>
<evidence type="ECO:0000256" key="1">
    <source>
        <dbReference type="ARBA" id="ARBA00004123"/>
    </source>
</evidence>
<evidence type="ECO:0000256" key="3">
    <source>
        <dbReference type="ARBA" id="ARBA00022771"/>
    </source>
</evidence>
<dbReference type="SUPFAM" id="SSF57667">
    <property type="entry name" value="beta-beta-alpha zinc fingers"/>
    <property type="match status" value="1"/>
</dbReference>
<dbReference type="PANTHER" id="PTHR45801">
    <property type="entry name" value="OS07G0101800 PROTEIN"/>
    <property type="match status" value="1"/>
</dbReference>
<dbReference type="EMBL" id="CAUOFW020001059">
    <property type="protein sequence ID" value="CAK9140654.1"/>
    <property type="molecule type" value="Genomic_DNA"/>
</dbReference>